<proteinExistence type="predicted"/>
<name>A0A6J4QKD3_9ACTN</name>
<dbReference type="GO" id="GO:0005840">
    <property type="term" value="C:ribosome"/>
    <property type="evidence" value="ECO:0007669"/>
    <property type="project" value="UniProtKB-KW"/>
</dbReference>
<sequence>EEGYTSRVQAGRVPRQQRGLRDPLPLDDRDEPHGHLGGRQRVPAR</sequence>
<protein>
    <submittedName>
        <fullName evidence="2">LSU ribosomal protein L31p @ LSU ribosomal protein L31p, zinc-independent</fullName>
    </submittedName>
</protein>
<evidence type="ECO:0000256" key="1">
    <source>
        <dbReference type="SAM" id="MobiDB-lite"/>
    </source>
</evidence>
<keyword evidence="2" id="KW-0689">Ribosomal protein</keyword>
<gene>
    <name evidence="2" type="ORF">AVDCRST_MAG01-01-4228</name>
</gene>
<reference evidence="2" key="1">
    <citation type="submission" date="2020-02" db="EMBL/GenBank/DDBJ databases">
        <authorList>
            <person name="Meier V. D."/>
        </authorList>
    </citation>
    <scope>NUCLEOTIDE SEQUENCE</scope>
    <source>
        <strain evidence="2">AVDCRST_MAG01</strain>
    </source>
</reference>
<accession>A0A6J4QKD3</accession>
<feature type="compositionally biased region" description="Basic residues" evidence="1">
    <location>
        <begin position="36"/>
        <end position="45"/>
    </location>
</feature>
<feature type="region of interest" description="Disordered" evidence="1">
    <location>
        <begin position="1"/>
        <end position="45"/>
    </location>
</feature>
<dbReference type="AlphaFoldDB" id="A0A6J4QKD3"/>
<keyword evidence="2" id="KW-0687">Ribonucleoprotein</keyword>
<feature type="non-terminal residue" evidence="2">
    <location>
        <position position="1"/>
    </location>
</feature>
<evidence type="ECO:0000313" key="2">
    <source>
        <dbReference type="EMBL" id="CAA9447353.1"/>
    </source>
</evidence>
<feature type="non-terminal residue" evidence="2">
    <location>
        <position position="45"/>
    </location>
</feature>
<dbReference type="EMBL" id="CADCUW010000546">
    <property type="protein sequence ID" value="CAA9447353.1"/>
    <property type="molecule type" value="Genomic_DNA"/>
</dbReference>
<organism evidence="2">
    <name type="scientific">uncultured Rubrobacteraceae bacterium</name>
    <dbReference type="NCBI Taxonomy" id="349277"/>
    <lineage>
        <taxon>Bacteria</taxon>
        <taxon>Bacillati</taxon>
        <taxon>Actinomycetota</taxon>
        <taxon>Rubrobacteria</taxon>
        <taxon>Rubrobacterales</taxon>
        <taxon>Rubrobacteraceae</taxon>
        <taxon>environmental samples</taxon>
    </lineage>
</organism>
<feature type="compositionally biased region" description="Basic and acidic residues" evidence="1">
    <location>
        <begin position="19"/>
        <end position="34"/>
    </location>
</feature>